<evidence type="ECO:0000313" key="1">
    <source>
        <dbReference type="EMBL" id="HIS83545.1"/>
    </source>
</evidence>
<organism evidence="1 2">
    <name type="scientific">Candidatus Scatenecus faecavium</name>
    <dbReference type="NCBI Taxonomy" id="2840915"/>
    <lineage>
        <taxon>Bacteria</taxon>
        <taxon>Candidatus Scatenecus</taxon>
    </lineage>
</organism>
<dbReference type="AlphaFoldDB" id="A0A9D1K431"/>
<gene>
    <name evidence="1" type="ORF">IAD41_08090</name>
</gene>
<name>A0A9D1K431_9BACT</name>
<dbReference type="Proteomes" id="UP000824139">
    <property type="component" value="Unassembled WGS sequence"/>
</dbReference>
<reference evidence="1" key="2">
    <citation type="journal article" date="2021" name="PeerJ">
        <title>Extensive microbial diversity within the chicken gut microbiome revealed by metagenomics and culture.</title>
        <authorList>
            <person name="Gilroy R."/>
            <person name="Ravi A."/>
            <person name="Getino M."/>
            <person name="Pursley I."/>
            <person name="Horton D.L."/>
            <person name="Alikhan N.F."/>
            <person name="Baker D."/>
            <person name="Gharbi K."/>
            <person name="Hall N."/>
            <person name="Watson M."/>
            <person name="Adriaenssens E.M."/>
            <person name="Foster-Nyarko E."/>
            <person name="Jarju S."/>
            <person name="Secka A."/>
            <person name="Antonio M."/>
            <person name="Oren A."/>
            <person name="Chaudhuri R.R."/>
            <person name="La Ragione R."/>
            <person name="Hildebrand F."/>
            <person name="Pallen M.J."/>
        </authorList>
    </citation>
    <scope>NUCLEOTIDE SEQUENCE</scope>
    <source>
        <strain evidence="1">CHK152-2994</strain>
    </source>
</reference>
<dbReference type="EMBL" id="DVJO01000174">
    <property type="protein sequence ID" value="HIS83545.1"/>
    <property type="molecule type" value="Genomic_DNA"/>
</dbReference>
<accession>A0A9D1K431</accession>
<comment type="caution">
    <text evidence="1">The sequence shown here is derived from an EMBL/GenBank/DDBJ whole genome shotgun (WGS) entry which is preliminary data.</text>
</comment>
<reference evidence="1" key="1">
    <citation type="submission" date="2020-10" db="EMBL/GenBank/DDBJ databases">
        <authorList>
            <person name="Gilroy R."/>
        </authorList>
    </citation>
    <scope>NUCLEOTIDE SEQUENCE</scope>
    <source>
        <strain evidence="1">CHK152-2994</strain>
    </source>
</reference>
<protein>
    <submittedName>
        <fullName evidence="1">Uncharacterized protein</fullName>
    </submittedName>
</protein>
<evidence type="ECO:0000313" key="2">
    <source>
        <dbReference type="Proteomes" id="UP000824139"/>
    </source>
</evidence>
<sequence>MALVIFSGSALAVEYSAYEKKAFYDGFEGGMFYSLEQTLLQRGIPQAKTSKYVASLKGRLNRTQLENATWACVSKYTPQQLAASQKAVADECFAKWVDDFYGKNTDLINLLK</sequence>
<proteinExistence type="predicted"/>